<accession>A0A8K0KG52</accession>
<dbReference type="Proteomes" id="UP000792457">
    <property type="component" value="Unassembled WGS sequence"/>
</dbReference>
<evidence type="ECO:0000313" key="2">
    <source>
        <dbReference type="Proteomes" id="UP000792457"/>
    </source>
</evidence>
<reference evidence="1" key="2">
    <citation type="submission" date="2017-10" db="EMBL/GenBank/DDBJ databases">
        <title>Ladona fulva Genome sequencing and assembly.</title>
        <authorList>
            <person name="Murali S."/>
            <person name="Richards S."/>
            <person name="Bandaranaike D."/>
            <person name="Bellair M."/>
            <person name="Blankenburg K."/>
            <person name="Chao H."/>
            <person name="Dinh H."/>
            <person name="Doddapaneni H."/>
            <person name="Dugan-Rocha S."/>
            <person name="Elkadiri S."/>
            <person name="Gnanaolivu R."/>
            <person name="Hernandez B."/>
            <person name="Skinner E."/>
            <person name="Javaid M."/>
            <person name="Lee S."/>
            <person name="Li M."/>
            <person name="Ming W."/>
            <person name="Munidasa M."/>
            <person name="Muniz J."/>
            <person name="Nguyen L."/>
            <person name="Hughes D."/>
            <person name="Osuji N."/>
            <person name="Pu L.-L."/>
            <person name="Puazo M."/>
            <person name="Qu C."/>
            <person name="Quiroz J."/>
            <person name="Raj R."/>
            <person name="Weissenberger G."/>
            <person name="Xin Y."/>
            <person name="Zou X."/>
            <person name="Han Y."/>
            <person name="Worley K."/>
            <person name="Muzny D."/>
            <person name="Gibbs R."/>
        </authorList>
    </citation>
    <scope>NUCLEOTIDE SEQUENCE</scope>
    <source>
        <strain evidence="1">Sampled in the wild</strain>
    </source>
</reference>
<organism evidence="1 2">
    <name type="scientific">Ladona fulva</name>
    <name type="common">Scarce chaser dragonfly</name>
    <name type="synonym">Libellula fulva</name>
    <dbReference type="NCBI Taxonomy" id="123851"/>
    <lineage>
        <taxon>Eukaryota</taxon>
        <taxon>Metazoa</taxon>
        <taxon>Ecdysozoa</taxon>
        <taxon>Arthropoda</taxon>
        <taxon>Hexapoda</taxon>
        <taxon>Insecta</taxon>
        <taxon>Pterygota</taxon>
        <taxon>Palaeoptera</taxon>
        <taxon>Odonata</taxon>
        <taxon>Epiprocta</taxon>
        <taxon>Anisoptera</taxon>
        <taxon>Libelluloidea</taxon>
        <taxon>Libellulidae</taxon>
        <taxon>Ladona</taxon>
    </lineage>
</organism>
<protein>
    <submittedName>
        <fullName evidence="1">Uncharacterized protein</fullName>
    </submittedName>
</protein>
<dbReference type="AlphaFoldDB" id="A0A8K0KG52"/>
<comment type="caution">
    <text evidence="1">The sequence shown here is derived from an EMBL/GenBank/DDBJ whole genome shotgun (WGS) entry which is preliminary data.</text>
</comment>
<proteinExistence type="predicted"/>
<gene>
    <name evidence="1" type="ORF">J437_LFUL014530</name>
</gene>
<reference evidence="1" key="1">
    <citation type="submission" date="2013-04" db="EMBL/GenBank/DDBJ databases">
        <authorList>
            <person name="Qu J."/>
            <person name="Murali S.C."/>
            <person name="Bandaranaike D."/>
            <person name="Bellair M."/>
            <person name="Blankenburg K."/>
            <person name="Chao H."/>
            <person name="Dinh H."/>
            <person name="Doddapaneni H."/>
            <person name="Downs B."/>
            <person name="Dugan-Rocha S."/>
            <person name="Elkadiri S."/>
            <person name="Gnanaolivu R.D."/>
            <person name="Hernandez B."/>
            <person name="Javaid M."/>
            <person name="Jayaseelan J.C."/>
            <person name="Lee S."/>
            <person name="Li M."/>
            <person name="Ming W."/>
            <person name="Munidasa M."/>
            <person name="Muniz J."/>
            <person name="Nguyen L."/>
            <person name="Ongeri F."/>
            <person name="Osuji N."/>
            <person name="Pu L.-L."/>
            <person name="Puazo M."/>
            <person name="Qu C."/>
            <person name="Quiroz J."/>
            <person name="Raj R."/>
            <person name="Weissenberger G."/>
            <person name="Xin Y."/>
            <person name="Zou X."/>
            <person name="Han Y."/>
            <person name="Richards S."/>
            <person name="Worley K."/>
            <person name="Muzny D."/>
            <person name="Gibbs R."/>
        </authorList>
    </citation>
    <scope>NUCLEOTIDE SEQUENCE</scope>
    <source>
        <strain evidence="1">Sampled in the wild</strain>
    </source>
</reference>
<dbReference type="EMBL" id="KZ308833">
    <property type="protein sequence ID" value="KAG8234624.1"/>
    <property type="molecule type" value="Genomic_DNA"/>
</dbReference>
<sequence length="108" mass="12615">MAVFAMTRENREQHPKDEILQYRMDRYIDRETAERLGSEPSVNTALAAFFQLCQNDPIARTCLHADVPLYYTWNATSRIFQRRKQGTPVEDHEGIFKSDALGRMNKVH</sequence>
<dbReference type="OrthoDB" id="1728974at2759"/>
<keyword evidence="2" id="KW-1185">Reference proteome</keyword>
<name>A0A8K0KG52_LADFU</name>
<evidence type="ECO:0000313" key="1">
    <source>
        <dbReference type="EMBL" id="KAG8234624.1"/>
    </source>
</evidence>